<protein>
    <submittedName>
        <fullName evidence="1">Uncharacterized protein</fullName>
    </submittedName>
</protein>
<sequence>MKNQGIDIRSMGEAKLAAIGEGT</sequence>
<name>J9GMC4_9ZZZZ</name>
<dbReference type="AlphaFoldDB" id="J9GMC4"/>
<accession>J9GMC4</accession>
<reference evidence="1" key="1">
    <citation type="journal article" date="2012" name="PLoS ONE">
        <title>Gene sets for utilization of primary and secondary nutrition supplies in the distal gut of endangered iberian lynx.</title>
        <authorList>
            <person name="Alcaide M."/>
            <person name="Messina E."/>
            <person name="Richter M."/>
            <person name="Bargiela R."/>
            <person name="Peplies J."/>
            <person name="Huws S.A."/>
            <person name="Newbold C.J."/>
            <person name="Golyshin P.N."/>
            <person name="Simon M.A."/>
            <person name="Lopez G."/>
            <person name="Yakimov M.M."/>
            <person name="Ferrer M."/>
        </authorList>
    </citation>
    <scope>NUCLEOTIDE SEQUENCE</scope>
</reference>
<proteinExistence type="predicted"/>
<evidence type="ECO:0000313" key="1">
    <source>
        <dbReference type="EMBL" id="EJX03398.1"/>
    </source>
</evidence>
<comment type="caution">
    <text evidence="1">The sequence shown here is derived from an EMBL/GenBank/DDBJ whole genome shotgun (WGS) entry which is preliminary data.</text>
</comment>
<dbReference type="EMBL" id="AMCI01002180">
    <property type="protein sequence ID" value="EJX03398.1"/>
    <property type="molecule type" value="Genomic_DNA"/>
</dbReference>
<feature type="non-terminal residue" evidence="1">
    <location>
        <position position="23"/>
    </location>
</feature>
<gene>
    <name evidence="1" type="ORF">EVA_08495</name>
</gene>
<organism evidence="1">
    <name type="scientific">gut metagenome</name>
    <dbReference type="NCBI Taxonomy" id="749906"/>
    <lineage>
        <taxon>unclassified sequences</taxon>
        <taxon>metagenomes</taxon>
        <taxon>organismal metagenomes</taxon>
    </lineage>
</organism>